<dbReference type="PANTHER" id="PTHR36510">
    <property type="entry name" value="GLUTAMATE--CYSTEINE LIGASE 2-RELATED"/>
    <property type="match status" value="1"/>
</dbReference>
<dbReference type="AlphaFoldDB" id="A0A378I0K5"/>
<dbReference type="HAMAP" id="MF_01609">
    <property type="entry name" value="Glu_cys_ligase_2"/>
    <property type="match status" value="1"/>
</dbReference>
<evidence type="ECO:0000313" key="6">
    <source>
        <dbReference type="Proteomes" id="UP000254968"/>
    </source>
</evidence>
<dbReference type="GO" id="GO:0004357">
    <property type="term" value="F:glutamate-cysteine ligase activity"/>
    <property type="evidence" value="ECO:0007669"/>
    <property type="project" value="UniProtKB-EC"/>
</dbReference>
<organism evidence="5 6">
    <name type="scientific">Legionella beliardensis</name>
    <dbReference type="NCBI Taxonomy" id="91822"/>
    <lineage>
        <taxon>Bacteria</taxon>
        <taxon>Pseudomonadati</taxon>
        <taxon>Pseudomonadota</taxon>
        <taxon>Gammaproteobacteria</taxon>
        <taxon>Legionellales</taxon>
        <taxon>Legionellaceae</taxon>
        <taxon>Legionella</taxon>
    </lineage>
</organism>
<keyword evidence="1 4" id="KW-0436">Ligase</keyword>
<gene>
    <name evidence="5" type="primary">ybdK</name>
    <name evidence="5" type="ORF">NCTC13315_01032</name>
</gene>
<keyword evidence="2 4" id="KW-0547">Nucleotide-binding</keyword>
<dbReference type="EMBL" id="UGNV01000001">
    <property type="protein sequence ID" value="STX28502.1"/>
    <property type="molecule type" value="Genomic_DNA"/>
</dbReference>
<dbReference type="GO" id="GO:0042398">
    <property type="term" value="P:modified amino acid biosynthetic process"/>
    <property type="evidence" value="ECO:0007669"/>
    <property type="project" value="InterPro"/>
</dbReference>
<keyword evidence="3 4" id="KW-0067">ATP-binding</keyword>
<dbReference type="InterPro" id="IPR050141">
    <property type="entry name" value="GCL_type2/YbdK_subfam"/>
</dbReference>
<evidence type="ECO:0000256" key="2">
    <source>
        <dbReference type="ARBA" id="ARBA00022741"/>
    </source>
</evidence>
<reference evidence="5 6" key="1">
    <citation type="submission" date="2018-06" db="EMBL/GenBank/DDBJ databases">
        <authorList>
            <consortium name="Pathogen Informatics"/>
            <person name="Doyle S."/>
        </authorList>
    </citation>
    <scope>NUCLEOTIDE SEQUENCE [LARGE SCALE GENOMIC DNA]</scope>
    <source>
        <strain evidence="5 6">NCTC13315</strain>
    </source>
</reference>
<dbReference type="Gene3D" id="3.30.590.20">
    <property type="match status" value="1"/>
</dbReference>
<dbReference type="InterPro" id="IPR006336">
    <property type="entry name" value="GCS2"/>
</dbReference>
<evidence type="ECO:0000313" key="5">
    <source>
        <dbReference type="EMBL" id="STX28502.1"/>
    </source>
</evidence>
<dbReference type="SUPFAM" id="SSF55931">
    <property type="entry name" value="Glutamine synthetase/guanido kinase"/>
    <property type="match status" value="1"/>
</dbReference>
<evidence type="ECO:0000256" key="4">
    <source>
        <dbReference type="HAMAP-Rule" id="MF_01609"/>
    </source>
</evidence>
<dbReference type="InterPro" id="IPR011793">
    <property type="entry name" value="YbdK"/>
</dbReference>
<evidence type="ECO:0000256" key="1">
    <source>
        <dbReference type="ARBA" id="ARBA00022598"/>
    </source>
</evidence>
<dbReference type="RefSeq" id="WP_115302243.1">
    <property type="nucleotide sequence ID" value="NZ_CAAAHO010000001.1"/>
</dbReference>
<protein>
    <recommendedName>
        <fullName evidence="4">Putative glutamate--cysteine ligase 2</fullName>
        <ecNumber evidence="4">6.3.2.2</ecNumber>
    </recommendedName>
    <alternativeName>
        <fullName evidence="4">Gamma-glutamylcysteine synthetase 2</fullName>
        <shortName evidence="4">GCS 2</shortName>
        <shortName evidence="4">Gamma-GCS 2</shortName>
    </alternativeName>
</protein>
<comment type="catalytic activity">
    <reaction evidence="4">
        <text>L-cysteine + L-glutamate + ATP = gamma-L-glutamyl-L-cysteine + ADP + phosphate + H(+)</text>
        <dbReference type="Rhea" id="RHEA:13285"/>
        <dbReference type="ChEBI" id="CHEBI:15378"/>
        <dbReference type="ChEBI" id="CHEBI:29985"/>
        <dbReference type="ChEBI" id="CHEBI:30616"/>
        <dbReference type="ChEBI" id="CHEBI:35235"/>
        <dbReference type="ChEBI" id="CHEBI:43474"/>
        <dbReference type="ChEBI" id="CHEBI:58173"/>
        <dbReference type="ChEBI" id="CHEBI:456216"/>
        <dbReference type="EC" id="6.3.2.2"/>
    </reaction>
</comment>
<accession>A0A378I0K5</accession>
<dbReference type="OrthoDB" id="9769628at2"/>
<dbReference type="PANTHER" id="PTHR36510:SF1">
    <property type="entry name" value="GLUTAMATE--CYSTEINE LIGASE 2-RELATED"/>
    <property type="match status" value="1"/>
</dbReference>
<dbReference type="InterPro" id="IPR014746">
    <property type="entry name" value="Gln_synth/guanido_kin_cat_dom"/>
</dbReference>
<dbReference type="GO" id="GO:0005524">
    <property type="term" value="F:ATP binding"/>
    <property type="evidence" value="ECO:0007669"/>
    <property type="project" value="UniProtKB-KW"/>
</dbReference>
<keyword evidence="6" id="KW-1185">Reference proteome</keyword>
<name>A0A378I0K5_9GAMM</name>
<dbReference type="NCBIfam" id="TIGR02050">
    <property type="entry name" value="gshA_cyan_rel"/>
    <property type="match status" value="1"/>
</dbReference>
<dbReference type="EC" id="6.3.2.2" evidence="4"/>
<sequence>MNELNNTLHINENSLSKSSISDDEELHFKSAGALTLGVEIELQLIDQTDYNLNSCAEKILIASRHLPKIKPEFFLSTLEINSDKCETVQEAEADLGSTLNELQLITQKFGILLSTTGTHPFSKYEDWIISPTARYQELIQRTQWVTRRMSVYGLHLHLGMTSGEECIRFNNFFMYFLPHLLALSASSPFWQGINTGLSSCRPTTYEALPTAGHPYHVKNWQEFERMCQALKACGSIKSLHDLWWDLRPSPTLGTLEIRVCDGTATLAEALAIIAFIHTLAYWFRDNGSWLESVAYPPYWLSRENKWRAIRYGLDAELVMNTEGKLKPLREDILEWLSKLTPYIKQLNYQNYFETLATIMNKGTSSERQQQVLENTGCFKEVVKHNIKEFLQQKPFYE</sequence>
<proteinExistence type="inferred from homology"/>
<evidence type="ECO:0000256" key="3">
    <source>
        <dbReference type="ARBA" id="ARBA00022840"/>
    </source>
</evidence>
<dbReference type="Pfam" id="PF04107">
    <property type="entry name" value="GCS2"/>
    <property type="match status" value="1"/>
</dbReference>
<dbReference type="Proteomes" id="UP000254968">
    <property type="component" value="Unassembled WGS sequence"/>
</dbReference>
<comment type="similarity">
    <text evidence="4">Belongs to the glutamate--cysteine ligase type 2 family. YbdK subfamily.</text>
</comment>
<comment type="function">
    <text evidence="4">ATP-dependent carboxylate-amine ligase which exhibits weak glutamate--cysteine ligase activity.</text>
</comment>